<dbReference type="Proteomes" id="UP001497535">
    <property type="component" value="Unassembled WGS sequence"/>
</dbReference>
<organism evidence="1 2">
    <name type="scientific">Meloidogyne enterolobii</name>
    <name type="common">Root-knot nematode worm</name>
    <name type="synonym">Meloidogyne mayaguensis</name>
    <dbReference type="NCBI Taxonomy" id="390850"/>
    <lineage>
        <taxon>Eukaryota</taxon>
        <taxon>Metazoa</taxon>
        <taxon>Ecdysozoa</taxon>
        <taxon>Nematoda</taxon>
        <taxon>Chromadorea</taxon>
        <taxon>Rhabditida</taxon>
        <taxon>Tylenchina</taxon>
        <taxon>Tylenchomorpha</taxon>
        <taxon>Tylenchoidea</taxon>
        <taxon>Meloidogynidae</taxon>
        <taxon>Meloidogyninae</taxon>
        <taxon>Meloidogyne</taxon>
    </lineage>
</organism>
<reference evidence="1" key="1">
    <citation type="submission" date="2023-11" db="EMBL/GenBank/DDBJ databases">
        <authorList>
            <person name="Poullet M."/>
        </authorList>
    </citation>
    <scope>NUCLEOTIDE SEQUENCE</scope>
    <source>
        <strain evidence="1">E1834</strain>
    </source>
</reference>
<sequence length="180" mass="20354">MKTTSISLKCHQPPPQIPITTLNFQKIPEPSKTTKIVIEDYDPTTSYSPPLYDSSTSNSCSPDSSEEASTSYSDEKENNFCKNCFDKKEELRENKNSETTEWAIRPDAKWKVRSIGLLAAILPGIACYLCLAYSFTLQYDRIANFTIPSTMCPGLKSIFPPVSYSIGVWKPQKYIWLMVN</sequence>
<proteinExistence type="predicted"/>
<evidence type="ECO:0000313" key="1">
    <source>
        <dbReference type="EMBL" id="CAK5108739.1"/>
    </source>
</evidence>
<evidence type="ECO:0000313" key="2">
    <source>
        <dbReference type="Proteomes" id="UP001497535"/>
    </source>
</evidence>
<comment type="caution">
    <text evidence="1">The sequence shown here is derived from an EMBL/GenBank/DDBJ whole genome shotgun (WGS) entry which is preliminary data.</text>
</comment>
<gene>
    <name evidence="1" type="ORF">MENTE1834_LOCUS44013</name>
</gene>
<protein>
    <submittedName>
        <fullName evidence="1">Uncharacterized protein</fullName>
    </submittedName>
</protein>
<keyword evidence="2" id="KW-1185">Reference proteome</keyword>
<dbReference type="EMBL" id="CAVMJV010000130">
    <property type="protein sequence ID" value="CAK5108739.1"/>
    <property type="molecule type" value="Genomic_DNA"/>
</dbReference>
<accession>A0ACB1AW97</accession>
<name>A0ACB1AW97_MELEN</name>